<dbReference type="Proteomes" id="UP000308838">
    <property type="component" value="Unassembled WGS sequence"/>
</dbReference>
<comment type="caution">
    <text evidence="1">The sequence shown here is derived from an EMBL/GenBank/DDBJ whole genome shotgun (WGS) entry which is preliminary data.</text>
</comment>
<dbReference type="AlphaFoldDB" id="A0A4U7BF04"/>
<protein>
    <submittedName>
        <fullName evidence="1">Uncharacterized protein</fullName>
    </submittedName>
</protein>
<name>A0A4U7BF04_9BACT</name>
<sequence length="115" mass="13932">MTIGLIFCLCLLHKILKSIYRFLFIYRLYEYESDKGKALFLLLKNYDDYEYIIFSEYRGTMVAGNDILNNSKIVKYKKWIFLCKCVKNYIKRFFKLKIARNCKKTIFKCKISNEN</sequence>
<organism evidence="1 2">
    <name type="scientific">Campylobacter estrildidarum</name>
    <dbReference type="NCBI Taxonomy" id="2510189"/>
    <lineage>
        <taxon>Bacteria</taxon>
        <taxon>Pseudomonadati</taxon>
        <taxon>Campylobacterota</taxon>
        <taxon>Epsilonproteobacteria</taxon>
        <taxon>Campylobacterales</taxon>
        <taxon>Campylobacteraceae</taxon>
        <taxon>Campylobacter</taxon>
    </lineage>
</organism>
<evidence type="ECO:0000313" key="1">
    <source>
        <dbReference type="EMBL" id="TKX28230.1"/>
    </source>
</evidence>
<reference evidence="1 2" key="1">
    <citation type="submission" date="2018-05" db="EMBL/GenBank/DDBJ databases">
        <title>Novel Campyloabacter and Helicobacter Species and Strains.</title>
        <authorList>
            <person name="Mannion A.J."/>
            <person name="Shen Z."/>
            <person name="Fox J.G."/>
        </authorList>
    </citation>
    <scope>NUCLEOTIDE SEQUENCE [LARGE SCALE GENOMIC DNA]</scope>
    <source>
        <strain evidence="2">MIT17-664</strain>
    </source>
</reference>
<accession>A0A4U7BF04</accession>
<keyword evidence="2" id="KW-1185">Reference proteome</keyword>
<dbReference type="EMBL" id="NXLZ01000022">
    <property type="protein sequence ID" value="TKX28230.1"/>
    <property type="molecule type" value="Genomic_DNA"/>
</dbReference>
<gene>
    <name evidence="1" type="ORF">CQA69_08400</name>
</gene>
<proteinExistence type="predicted"/>
<evidence type="ECO:0000313" key="2">
    <source>
        <dbReference type="Proteomes" id="UP000308838"/>
    </source>
</evidence>